<dbReference type="SUPFAM" id="SSF53850">
    <property type="entry name" value="Periplasmic binding protein-like II"/>
    <property type="match status" value="1"/>
</dbReference>
<dbReference type="GO" id="GO:0043565">
    <property type="term" value="F:sequence-specific DNA binding"/>
    <property type="evidence" value="ECO:0007669"/>
    <property type="project" value="TreeGrafter"/>
</dbReference>
<organism evidence="6 7">
    <name type="scientific">Glaciimonas immobilis</name>
    <dbReference type="NCBI Taxonomy" id="728004"/>
    <lineage>
        <taxon>Bacteria</taxon>
        <taxon>Pseudomonadati</taxon>
        <taxon>Pseudomonadota</taxon>
        <taxon>Betaproteobacteria</taxon>
        <taxon>Burkholderiales</taxon>
        <taxon>Oxalobacteraceae</taxon>
        <taxon>Glaciimonas</taxon>
    </lineage>
</organism>
<proteinExistence type="inferred from homology"/>
<dbReference type="AlphaFoldDB" id="A0A840RWH1"/>
<evidence type="ECO:0000256" key="1">
    <source>
        <dbReference type="ARBA" id="ARBA00009437"/>
    </source>
</evidence>
<dbReference type="GO" id="GO:0006351">
    <property type="term" value="P:DNA-templated transcription"/>
    <property type="evidence" value="ECO:0007669"/>
    <property type="project" value="TreeGrafter"/>
</dbReference>
<dbReference type="InterPro" id="IPR036390">
    <property type="entry name" value="WH_DNA-bd_sf"/>
</dbReference>
<dbReference type="SUPFAM" id="SSF46785">
    <property type="entry name" value="Winged helix' DNA-binding domain"/>
    <property type="match status" value="1"/>
</dbReference>
<evidence type="ECO:0000256" key="2">
    <source>
        <dbReference type="ARBA" id="ARBA00023015"/>
    </source>
</evidence>
<dbReference type="PANTHER" id="PTHR30537">
    <property type="entry name" value="HTH-TYPE TRANSCRIPTIONAL REGULATOR"/>
    <property type="match status" value="1"/>
</dbReference>
<keyword evidence="2" id="KW-0805">Transcription regulation</keyword>
<dbReference type="GO" id="GO:0003700">
    <property type="term" value="F:DNA-binding transcription factor activity"/>
    <property type="evidence" value="ECO:0007669"/>
    <property type="project" value="InterPro"/>
</dbReference>
<dbReference type="Gene3D" id="1.10.10.10">
    <property type="entry name" value="Winged helix-like DNA-binding domain superfamily/Winged helix DNA-binding domain"/>
    <property type="match status" value="1"/>
</dbReference>
<reference evidence="6 7" key="1">
    <citation type="submission" date="2020-08" db="EMBL/GenBank/DDBJ databases">
        <title>Genomic Encyclopedia of Type Strains, Phase IV (KMG-IV): sequencing the most valuable type-strain genomes for metagenomic binning, comparative biology and taxonomic classification.</title>
        <authorList>
            <person name="Goeker M."/>
        </authorList>
    </citation>
    <scope>NUCLEOTIDE SEQUENCE [LARGE SCALE GENOMIC DNA]</scope>
    <source>
        <strain evidence="6 7">DSM 23240</strain>
    </source>
</reference>
<feature type="domain" description="HTH lysR-type" evidence="5">
    <location>
        <begin position="4"/>
        <end position="61"/>
    </location>
</feature>
<keyword evidence="7" id="KW-1185">Reference proteome</keyword>
<keyword evidence="4" id="KW-0804">Transcription</keyword>
<gene>
    <name evidence="6" type="ORF">HNR39_003065</name>
</gene>
<evidence type="ECO:0000259" key="5">
    <source>
        <dbReference type="PROSITE" id="PS50931"/>
    </source>
</evidence>
<dbReference type="InterPro" id="IPR005119">
    <property type="entry name" value="LysR_subst-bd"/>
</dbReference>
<dbReference type="InterPro" id="IPR058163">
    <property type="entry name" value="LysR-type_TF_proteobact-type"/>
</dbReference>
<name>A0A840RWH1_9BURK</name>
<dbReference type="Pfam" id="PF03466">
    <property type="entry name" value="LysR_substrate"/>
    <property type="match status" value="1"/>
</dbReference>
<protein>
    <submittedName>
        <fullName evidence="6">DNA-binding transcriptional LysR family regulator</fullName>
    </submittedName>
</protein>
<dbReference type="PANTHER" id="PTHR30537:SF3">
    <property type="entry name" value="TRANSCRIPTIONAL REGULATORY PROTEIN"/>
    <property type="match status" value="1"/>
</dbReference>
<dbReference type="InterPro" id="IPR000847">
    <property type="entry name" value="LysR_HTH_N"/>
</dbReference>
<evidence type="ECO:0000256" key="4">
    <source>
        <dbReference type="ARBA" id="ARBA00023163"/>
    </source>
</evidence>
<dbReference type="PROSITE" id="PS50931">
    <property type="entry name" value="HTH_LYSR"/>
    <property type="match status" value="1"/>
</dbReference>
<dbReference type="Pfam" id="PF00126">
    <property type="entry name" value="HTH_1"/>
    <property type="match status" value="1"/>
</dbReference>
<comment type="similarity">
    <text evidence="1">Belongs to the LysR transcriptional regulatory family.</text>
</comment>
<dbReference type="RefSeq" id="WP_168056671.1">
    <property type="nucleotide sequence ID" value="NZ_JAAOZT010000012.1"/>
</dbReference>
<evidence type="ECO:0000313" key="7">
    <source>
        <dbReference type="Proteomes" id="UP000571084"/>
    </source>
</evidence>
<dbReference type="InterPro" id="IPR036388">
    <property type="entry name" value="WH-like_DNA-bd_sf"/>
</dbReference>
<evidence type="ECO:0000313" key="6">
    <source>
        <dbReference type="EMBL" id="MBB5201216.1"/>
    </source>
</evidence>
<evidence type="ECO:0000256" key="3">
    <source>
        <dbReference type="ARBA" id="ARBA00023125"/>
    </source>
</evidence>
<accession>A0A840RWH1</accession>
<sequence>MQKFDWNDLQGFLAVVRAGRLTTAALQLGIDHSTLSRRIVGLEDALGVSLFDRRSSGYVLTAEGERLIADAEAVESLAIRIRSRSDDVALGLTGSVRVGAPEGFGTYFLAPELAGLVARHPQLEIELIANPRMFSLSKREADIAISMTRPDTGRLHAVKLNDYELGVYAARSLLARHAPIVNQSSLAAHTWVGYVEDLMWTKELDYLSHIPAAPAPRIRISNVISQMTAVMGGVGLGALPCFMARKEPELVRILPDEIKLFRGYWLITHAETRDLVRVKVVADYIIERIRAVGDDYWRDVS</sequence>
<dbReference type="EMBL" id="JACHHQ010000006">
    <property type="protein sequence ID" value="MBB5201216.1"/>
    <property type="molecule type" value="Genomic_DNA"/>
</dbReference>
<dbReference type="Gene3D" id="3.40.190.290">
    <property type="match status" value="1"/>
</dbReference>
<keyword evidence="3 6" id="KW-0238">DNA-binding</keyword>
<comment type="caution">
    <text evidence="6">The sequence shown here is derived from an EMBL/GenBank/DDBJ whole genome shotgun (WGS) entry which is preliminary data.</text>
</comment>
<dbReference type="Proteomes" id="UP000571084">
    <property type="component" value="Unassembled WGS sequence"/>
</dbReference>